<gene>
    <name evidence="1" type="ORF">BBOV_III003280</name>
</gene>
<comment type="caution">
    <text evidence="1">The sequence shown here is derived from an EMBL/GenBank/DDBJ whole genome shotgun (WGS) entry which is preliminary data.</text>
</comment>
<dbReference type="InParanoid" id="A7AMV8"/>
<keyword evidence="2" id="KW-1185">Reference proteome</keyword>
<dbReference type="OMA" id="CEDYITI"/>
<name>A7AMV8_BABBO</name>
<dbReference type="VEuPathDB" id="PiroplasmaDB:BBOV_III003280"/>
<sequence>MSRESSDKIPYGKPKLPINITFIPEGAGGKLIYESKYPDLDEYLDVIVGPIDTKEKKYTGEGAQVTFINSPSTKIIQGQLGNEIADLTVTSLNTLLQNFERDVHKLDGLIKNRNSAKDTFDYMGSSAFIDTENLEPYIKYHEQIKEQTKGSRLEPDPKKVFRDEATGVVIDWNKTSDDPTVSKEEDEKNKKVLLNTLTEAIKRTKRPQPEETIKDMVNNVKQALSLNNIEYDQIMIGTRKVKERISQEASMIEQQQKSVSKMKSFAQLEGVDSLIESSKPDLTSETPDNSFDVAMAMPDSSMLAKKYASISSTQKEQLRKRWKSNEKRLKLLIAELIEAPQNKCPTICNNYIDLLISEDYPTLMKSYLRYNAIQNEQEKNRLTFLNEFVISLYKDQAIYLLHDEHLQLQKIEEIIQWALEDFQNLNDLLEENKHKYDVNFVSYLNLAISKEVERIKKQYGNTPLSEATAKSYEHPWLCLLTIIQRAIYSMAEADMAEDCYILTTIINFEDPLVRSYMLELFLATMPRSDWKAFKDLIISASNSLINKPPEERTDLKGTEPHFVEAVMQLRDEVEKMIPDWIIDELLSEDDRMYMIENNKRKSPLMQLQLEPKESTPDAAQKLKDKEIYIDKQTVSVKK</sequence>
<reference evidence="1 2" key="1">
    <citation type="journal article" date="2007" name="PLoS Pathog.">
        <title>Genome sequence of Babesia bovis and comparative analysis of apicomplexan hemoprotozoa.</title>
        <authorList>
            <person name="Brayton K.A."/>
            <person name="Lau A.O.T."/>
            <person name="Herndon D.R."/>
            <person name="Hannick L."/>
            <person name="Kappmeyer L.S."/>
            <person name="Berens S.J."/>
            <person name="Bidwell S.L."/>
            <person name="Brown W.C."/>
            <person name="Crabtree J."/>
            <person name="Fadrosh D."/>
            <person name="Feldblum T."/>
            <person name="Forberger H.A."/>
            <person name="Haas B.J."/>
            <person name="Howell J.M."/>
            <person name="Khouri H."/>
            <person name="Koo H."/>
            <person name="Mann D.J."/>
            <person name="Norimine J."/>
            <person name="Paulsen I.T."/>
            <person name="Radune D."/>
            <person name="Ren Q."/>
            <person name="Smith R.K. Jr."/>
            <person name="Suarez C.E."/>
            <person name="White O."/>
            <person name="Wortman J.R."/>
            <person name="Knowles D.P. Jr."/>
            <person name="McElwain T.F."/>
            <person name="Nene V.M."/>
        </authorList>
    </citation>
    <scope>NUCLEOTIDE SEQUENCE [LARGE SCALE GENOMIC DNA]</scope>
    <source>
        <strain evidence="1">T2Bo</strain>
    </source>
</reference>
<dbReference type="AlphaFoldDB" id="A7AMV8"/>
<dbReference type="EMBL" id="AAXT01000001">
    <property type="protein sequence ID" value="EDO07892.1"/>
    <property type="molecule type" value="Genomic_DNA"/>
</dbReference>
<evidence type="ECO:0000313" key="1">
    <source>
        <dbReference type="EMBL" id="EDO07892.1"/>
    </source>
</evidence>
<dbReference type="Proteomes" id="UP000002173">
    <property type="component" value="Chromosome 3"/>
</dbReference>
<evidence type="ECO:0000313" key="2">
    <source>
        <dbReference type="Proteomes" id="UP000002173"/>
    </source>
</evidence>
<accession>A7AMV8</accession>
<proteinExistence type="predicted"/>
<protein>
    <submittedName>
        <fullName evidence="1">Uncharacterized protein</fullName>
    </submittedName>
</protein>
<organism evidence="1 2">
    <name type="scientific">Babesia bovis</name>
    <dbReference type="NCBI Taxonomy" id="5865"/>
    <lineage>
        <taxon>Eukaryota</taxon>
        <taxon>Sar</taxon>
        <taxon>Alveolata</taxon>
        <taxon>Apicomplexa</taxon>
        <taxon>Aconoidasida</taxon>
        <taxon>Piroplasmida</taxon>
        <taxon>Babesiidae</taxon>
        <taxon>Babesia</taxon>
    </lineage>
</organism>
<dbReference type="eggNOG" id="ENOG502S63Q">
    <property type="taxonomic scope" value="Eukaryota"/>
</dbReference>